<protein>
    <submittedName>
        <fullName evidence="12">Glutamine synthetase</fullName>
        <ecNumber evidence="12">6.3.1.2</ecNumber>
    </submittedName>
</protein>
<dbReference type="RefSeq" id="WP_309802220.1">
    <property type="nucleotide sequence ID" value="NZ_JAVDPW010000022.1"/>
</dbReference>
<dbReference type="Pfam" id="PF00120">
    <property type="entry name" value="Gln-synt_C"/>
    <property type="match status" value="1"/>
</dbReference>
<comment type="caution">
    <text evidence="12">The sequence shown here is derived from an EMBL/GenBank/DDBJ whole genome shotgun (WGS) entry which is preliminary data.</text>
</comment>
<dbReference type="SUPFAM" id="SSF54368">
    <property type="entry name" value="Glutamine synthetase, N-terminal domain"/>
    <property type="match status" value="1"/>
</dbReference>
<keyword evidence="13" id="KW-1185">Reference proteome</keyword>
<feature type="domain" description="GS catalytic" evidence="11">
    <location>
        <begin position="126"/>
        <end position="456"/>
    </location>
</feature>
<comment type="function">
    <text evidence="2">Catalyzes the ATP-dependent biosynthesis of glutamine from glutamate and ammonia.</text>
</comment>
<gene>
    <name evidence="12" type="ORF">E9232_007170</name>
</gene>
<dbReference type="InterPro" id="IPR008147">
    <property type="entry name" value="Gln_synt_N"/>
</dbReference>
<comment type="similarity">
    <text evidence="8 9">Belongs to the glutamine synthetase family.</text>
</comment>
<keyword evidence="4" id="KW-0547">Nucleotide-binding</keyword>
<dbReference type="InterPro" id="IPR036651">
    <property type="entry name" value="Gln_synt_N_sf"/>
</dbReference>
<keyword evidence="5" id="KW-0067">ATP-binding</keyword>
<evidence type="ECO:0000313" key="12">
    <source>
        <dbReference type="EMBL" id="MDR6294615.1"/>
    </source>
</evidence>
<dbReference type="EMBL" id="JAVDPW010000022">
    <property type="protein sequence ID" value="MDR6294615.1"/>
    <property type="molecule type" value="Genomic_DNA"/>
</dbReference>
<evidence type="ECO:0000256" key="8">
    <source>
        <dbReference type="PROSITE-ProRule" id="PRU01330"/>
    </source>
</evidence>
<sequence>MHDGQLIDTDLATEVEHFLRNHPETEEVDAFIVDVNGNALGKRLPASHLRSLARGGVQFSACSPILDCRGLGHDPEGLGGADGDPDGTAMPVPGTLVPVPWARRPTAQVLCAMGEAGSGAPLWFDPRAILAEVVARCRADGLFPVVACELEFYLLDSARTPEGGIVPAALPRTGQPPRVAANLQLAAVEEHAGFLGRITAAAEAQRLKLAGAVAEYGLGQFEVNLSHLADPVAAADQAALLRRLVKGVARAQGQEATFMSKPFADQPGNGFHIHVSLVDAQGRNRFGRDGGEALLRNAIAGMQALMLDSVGILAPNFNAHRRYLGLFVPTSRAWGANNRSVAFRIPVGGGEARRVEHRVAGAEASPHLVMAAVLAAVHHGVTRGLEPTAPATGDAGRRRDPHFPDGILAALARLERSRLLAEYMPRRFLAAYAASKRGEYADLIGQVFAREYDFYL</sequence>
<keyword evidence="7" id="KW-0535">Nitrogen fixation</keyword>
<evidence type="ECO:0000259" key="11">
    <source>
        <dbReference type="PROSITE" id="PS51987"/>
    </source>
</evidence>
<comment type="cofactor">
    <cofactor evidence="1">
        <name>Mg(2+)</name>
        <dbReference type="ChEBI" id="CHEBI:18420"/>
    </cofactor>
</comment>
<dbReference type="PROSITE" id="PS51986">
    <property type="entry name" value="GS_BETA_GRASP"/>
    <property type="match status" value="1"/>
</dbReference>
<proteinExistence type="inferred from homology"/>
<evidence type="ECO:0000256" key="9">
    <source>
        <dbReference type="RuleBase" id="RU000384"/>
    </source>
</evidence>
<evidence type="ECO:0000313" key="13">
    <source>
        <dbReference type="Proteomes" id="UP001262410"/>
    </source>
</evidence>
<dbReference type="PROSITE" id="PS51987">
    <property type="entry name" value="GS_CATALYTIC"/>
    <property type="match status" value="1"/>
</dbReference>
<feature type="domain" description="GS beta-grasp" evidence="10">
    <location>
        <begin position="23"/>
        <end position="119"/>
    </location>
</feature>
<dbReference type="PROSITE" id="PS00181">
    <property type="entry name" value="GLNA_ATP"/>
    <property type="match status" value="1"/>
</dbReference>
<name>A0ABU1K464_9PROT</name>
<dbReference type="PANTHER" id="PTHR43785">
    <property type="entry name" value="GAMMA-GLUTAMYLPUTRESCINE SYNTHETASE"/>
    <property type="match status" value="1"/>
</dbReference>
<dbReference type="InterPro" id="IPR027303">
    <property type="entry name" value="Gln_synth_gly_rich_site"/>
</dbReference>
<dbReference type="Gene3D" id="3.30.590.10">
    <property type="entry name" value="Glutamine synthetase/guanido kinase, catalytic domain"/>
    <property type="match status" value="1"/>
</dbReference>
<dbReference type="Proteomes" id="UP001262410">
    <property type="component" value="Unassembled WGS sequence"/>
</dbReference>
<keyword evidence="3 12" id="KW-0436">Ligase</keyword>
<dbReference type="EC" id="6.3.1.2" evidence="12"/>
<dbReference type="SUPFAM" id="SSF55931">
    <property type="entry name" value="Glutamine synthetase/guanido kinase"/>
    <property type="match status" value="1"/>
</dbReference>
<evidence type="ECO:0000256" key="5">
    <source>
        <dbReference type="ARBA" id="ARBA00022840"/>
    </source>
</evidence>
<evidence type="ECO:0000256" key="3">
    <source>
        <dbReference type="ARBA" id="ARBA00022598"/>
    </source>
</evidence>
<evidence type="ECO:0000259" key="10">
    <source>
        <dbReference type="PROSITE" id="PS51986"/>
    </source>
</evidence>
<evidence type="ECO:0000256" key="1">
    <source>
        <dbReference type="ARBA" id="ARBA00001946"/>
    </source>
</evidence>
<dbReference type="Gene3D" id="3.10.20.70">
    <property type="entry name" value="Glutamine synthetase, N-terminal domain"/>
    <property type="match status" value="1"/>
</dbReference>
<organism evidence="12 13">
    <name type="scientific">Inquilinus ginsengisoli</name>
    <dbReference type="NCBI Taxonomy" id="363840"/>
    <lineage>
        <taxon>Bacteria</taxon>
        <taxon>Pseudomonadati</taxon>
        <taxon>Pseudomonadota</taxon>
        <taxon>Alphaproteobacteria</taxon>
        <taxon>Rhodospirillales</taxon>
        <taxon>Rhodospirillaceae</taxon>
        <taxon>Inquilinus</taxon>
    </lineage>
</organism>
<dbReference type="InterPro" id="IPR014746">
    <property type="entry name" value="Gln_synth/guanido_kin_cat_dom"/>
</dbReference>
<dbReference type="SMART" id="SM01230">
    <property type="entry name" value="Gln-synt_C"/>
    <property type="match status" value="1"/>
</dbReference>
<keyword evidence="6" id="KW-0460">Magnesium</keyword>
<evidence type="ECO:0000256" key="2">
    <source>
        <dbReference type="ARBA" id="ARBA00003117"/>
    </source>
</evidence>
<dbReference type="InterPro" id="IPR008146">
    <property type="entry name" value="Gln_synth_cat_dom"/>
</dbReference>
<dbReference type="PANTHER" id="PTHR43785:SF12">
    <property type="entry name" value="TYPE-1 GLUTAMINE SYNTHETASE 2"/>
    <property type="match status" value="1"/>
</dbReference>
<evidence type="ECO:0000256" key="7">
    <source>
        <dbReference type="ARBA" id="ARBA00023231"/>
    </source>
</evidence>
<evidence type="ECO:0000256" key="4">
    <source>
        <dbReference type="ARBA" id="ARBA00022741"/>
    </source>
</evidence>
<accession>A0ABU1K464</accession>
<evidence type="ECO:0000256" key="6">
    <source>
        <dbReference type="ARBA" id="ARBA00022842"/>
    </source>
</evidence>
<dbReference type="GO" id="GO:0004356">
    <property type="term" value="F:glutamine synthetase activity"/>
    <property type="evidence" value="ECO:0007669"/>
    <property type="project" value="UniProtKB-EC"/>
</dbReference>
<reference evidence="12 13" key="1">
    <citation type="submission" date="2023-07" db="EMBL/GenBank/DDBJ databases">
        <title>Sorghum-associated microbial communities from plants grown in Nebraska, USA.</title>
        <authorList>
            <person name="Schachtman D."/>
        </authorList>
    </citation>
    <scope>NUCLEOTIDE SEQUENCE [LARGE SCALE GENOMIC DNA]</scope>
    <source>
        <strain evidence="12 13">584</strain>
    </source>
</reference>